<organism evidence="4 5">
    <name type="scientific">Macrosiphum euphorbiae</name>
    <name type="common">potato aphid</name>
    <dbReference type="NCBI Taxonomy" id="13131"/>
    <lineage>
        <taxon>Eukaryota</taxon>
        <taxon>Metazoa</taxon>
        <taxon>Ecdysozoa</taxon>
        <taxon>Arthropoda</taxon>
        <taxon>Hexapoda</taxon>
        <taxon>Insecta</taxon>
        <taxon>Pterygota</taxon>
        <taxon>Neoptera</taxon>
        <taxon>Paraneoptera</taxon>
        <taxon>Hemiptera</taxon>
        <taxon>Sternorrhyncha</taxon>
        <taxon>Aphidomorpha</taxon>
        <taxon>Aphidoidea</taxon>
        <taxon>Aphididae</taxon>
        <taxon>Macrosiphini</taxon>
        <taxon>Macrosiphum</taxon>
    </lineage>
</organism>
<keyword evidence="2" id="KW-0472">Membrane</keyword>
<dbReference type="Proteomes" id="UP001160148">
    <property type="component" value="Unassembled WGS sequence"/>
</dbReference>
<feature type="compositionally biased region" description="Polar residues" evidence="1">
    <location>
        <begin position="152"/>
        <end position="163"/>
    </location>
</feature>
<feature type="region of interest" description="Disordered" evidence="1">
    <location>
        <begin position="47"/>
        <end position="90"/>
    </location>
</feature>
<dbReference type="EMBL" id="CARXXK010000001">
    <property type="protein sequence ID" value="CAI6346775.1"/>
    <property type="molecule type" value="Genomic_DNA"/>
</dbReference>
<feature type="compositionally biased region" description="Polar residues" evidence="1">
    <location>
        <begin position="50"/>
        <end position="59"/>
    </location>
</feature>
<evidence type="ECO:0000256" key="1">
    <source>
        <dbReference type="SAM" id="MobiDB-lite"/>
    </source>
</evidence>
<protein>
    <submittedName>
        <fullName evidence="4">Uncharacterized protein</fullName>
    </submittedName>
</protein>
<gene>
    <name evidence="4" type="ORF">MEUPH1_LOCUS3646</name>
</gene>
<accession>A0AAV0VT69</accession>
<feature type="transmembrane region" description="Helical" evidence="2">
    <location>
        <begin position="336"/>
        <end position="355"/>
    </location>
</feature>
<reference evidence="4 5" key="1">
    <citation type="submission" date="2023-01" db="EMBL/GenBank/DDBJ databases">
        <authorList>
            <person name="Whitehead M."/>
        </authorList>
    </citation>
    <scope>NUCLEOTIDE SEQUENCE [LARGE SCALE GENOMIC DNA]</scope>
</reference>
<keyword evidence="2" id="KW-1133">Transmembrane helix</keyword>
<feature type="compositionally biased region" description="Polar residues" evidence="1">
    <location>
        <begin position="66"/>
        <end position="90"/>
    </location>
</feature>
<feature type="chain" id="PRO_5043516402" evidence="3">
    <location>
        <begin position="21"/>
        <end position="383"/>
    </location>
</feature>
<keyword evidence="5" id="KW-1185">Reference proteome</keyword>
<evidence type="ECO:0000313" key="4">
    <source>
        <dbReference type="EMBL" id="CAI6346775.1"/>
    </source>
</evidence>
<evidence type="ECO:0000256" key="2">
    <source>
        <dbReference type="SAM" id="Phobius"/>
    </source>
</evidence>
<feature type="signal peptide" evidence="3">
    <location>
        <begin position="1"/>
        <end position="20"/>
    </location>
</feature>
<sequence>MLRIVILCLALFRSPPAAIAAPVMMGTDRLTDDRYFRFWPQRSSPPAKVATSTLMTNDGPTKKQDFQLSSQRSTPPATVTTATKMTNDGQTKNQNFQLWPQRSSPPAAVDASTLITTYGPAKNQDFQLSPQRSSPSAIVTSATKMTKDGPTKKQNFQLWPTRSSPPAMVTAVTLMTNDGPAKNKNFQLWPQRSSPPATVAALKMMVTDGPIENFRPSSLHNCHCGHRAEVTTSDPAVDQDLTRGHYHVHSTEVTKPDPATVYTRANCHHDFATAVTDAERCRCPHHHYQPQESAPNSTPSPAVYNIVTEEIPTNNQNYDESEKDYVDDDYYSLNNFVLTISLMMFVLLYPSCYMYSNRRPKTNSFYLQTNTCGCKAKYIRCSK</sequence>
<name>A0AAV0VT69_9HEMI</name>
<comment type="caution">
    <text evidence="4">The sequence shown here is derived from an EMBL/GenBank/DDBJ whole genome shotgun (WGS) entry which is preliminary data.</text>
</comment>
<feature type="region of interest" description="Disordered" evidence="1">
    <location>
        <begin position="142"/>
        <end position="163"/>
    </location>
</feature>
<dbReference type="AlphaFoldDB" id="A0AAV0VT69"/>
<evidence type="ECO:0000313" key="5">
    <source>
        <dbReference type="Proteomes" id="UP001160148"/>
    </source>
</evidence>
<evidence type="ECO:0000256" key="3">
    <source>
        <dbReference type="SAM" id="SignalP"/>
    </source>
</evidence>
<keyword evidence="2" id="KW-0812">Transmembrane</keyword>
<proteinExistence type="predicted"/>
<keyword evidence="3" id="KW-0732">Signal</keyword>